<dbReference type="RefSeq" id="XP_056480119.1">
    <property type="nucleotide sequence ID" value="XM_056612895.1"/>
</dbReference>
<evidence type="ECO:0000256" key="7">
    <source>
        <dbReference type="ARBA" id="ARBA00022801"/>
    </source>
</evidence>
<dbReference type="PROSITE" id="PS51760">
    <property type="entry name" value="GH10_2"/>
    <property type="match status" value="1"/>
</dbReference>
<evidence type="ECO:0000256" key="9">
    <source>
        <dbReference type="ARBA" id="ARBA00023295"/>
    </source>
</evidence>
<dbReference type="Gene3D" id="3.20.20.80">
    <property type="entry name" value="Glycosidases"/>
    <property type="match status" value="2"/>
</dbReference>
<dbReference type="GO" id="GO:0031176">
    <property type="term" value="F:endo-1,4-beta-xylanase activity"/>
    <property type="evidence" value="ECO:0007669"/>
    <property type="project" value="UniProtKB-EC"/>
</dbReference>
<comment type="catalytic activity">
    <reaction evidence="1 12">
        <text>Endohydrolysis of (1-&gt;4)-beta-D-xylosidic linkages in xylans.</text>
        <dbReference type="EC" id="3.2.1.8"/>
    </reaction>
</comment>
<feature type="active site" description="Nucleophile" evidence="11">
    <location>
        <position position="186"/>
    </location>
</feature>
<organism evidence="14 15">
    <name type="scientific">Penicillium argentinense</name>
    <dbReference type="NCBI Taxonomy" id="1131581"/>
    <lineage>
        <taxon>Eukaryota</taxon>
        <taxon>Fungi</taxon>
        <taxon>Dikarya</taxon>
        <taxon>Ascomycota</taxon>
        <taxon>Pezizomycotina</taxon>
        <taxon>Eurotiomycetes</taxon>
        <taxon>Eurotiomycetidae</taxon>
        <taxon>Eurotiales</taxon>
        <taxon>Aspergillaceae</taxon>
        <taxon>Penicillium</taxon>
    </lineage>
</organism>
<dbReference type="PRINTS" id="PR00134">
    <property type="entry name" value="GLHYDRLASE10"/>
</dbReference>
<evidence type="ECO:0000313" key="14">
    <source>
        <dbReference type="EMBL" id="KAJ5112346.1"/>
    </source>
</evidence>
<protein>
    <recommendedName>
        <fullName evidence="12">Beta-xylanase</fullName>
        <ecNumber evidence="12">3.2.1.8</ecNumber>
    </recommendedName>
</protein>
<dbReference type="Pfam" id="PF00331">
    <property type="entry name" value="Glyco_hydro_10"/>
    <property type="match status" value="2"/>
</dbReference>
<evidence type="ECO:0000256" key="2">
    <source>
        <dbReference type="ARBA" id="ARBA00004613"/>
    </source>
</evidence>
<dbReference type="InterPro" id="IPR017853">
    <property type="entry name" value="GH"/>
</dbReference>
<dbReference type="GO" id="GO:0005576">
    <property type="term" value="C:extracellular region"/>
    <property type="evidence" value="ECO:0007669"/>
    <property type="project" value="UniProtKB-SubCell"/>
</dbReference>
<dbReference type="PROSITE" id="PS00591">
    <property type="entry name" value="GH10_1"/>
    <property type="match status" value="1"/>
</dbReference>
<keyword evidence="10 12" id="KW-0624">Polysaccharide degradation</keyword>
<comment type="subcellular location">
    <subcellularLocation>
        <location evidence="2">Secreted</location>
    </subcellularLocation>
</comment>
<dbReference type="SUPFAM" id="SSF51445">
    <property type="entry name" value="(Trans)glycosidases"/>
    <property type="match status" value="1"/>
</dbReference>
<keyword evidence="9 12" id="KW-0326">Glycosidase</keyword>
<accession>A0A9W9G571</accession>
<comment type="caution">
    <text evidence="14">The sequence shown here is derived from an EMBL/GenBank/DDBJ whole genome shotgun (WGS) entry which is preliminary data.</text>
</comment>
<keyword evidence="7 12" id="KW-0378">Hydrolase</keyword>
<comment type="pathway">
    <text evidence="3">Glycan degradation; xylan degradation.</text>
</comment>
<keyword evidence="15" id="KW-1185">Reference proteome</keyword>
<sequence length="266" mass="29702">MQIFNNSRIFGQTTSGNTMKWEFVEPSKNSFSFAGGDDMIALANATGKKVRCHNLVWSEELPSWVSSGSWTNETLLAVLEHHISKVVRHYGENFFLETISESYIPLVQSLNADIKLFYNDYGIENPGARHSAAVKLAKKIQSWPGAHIDGIGFESHFSTSWPPTKMQQLQAMSAFTELGLQVQVTELDVACSAVPCSRSDLATQAKAYFDTVSACVEMEDCTGITVWDLMINIVGFSRVRMMEKGRLVCFLVIWGGTLRTQLLSRR</sequence>
<proteinExistence type="inferred from homology"/>
<gene>
    <name evidence="14" type="ORF">N7532_000391</name>
</gene>
<keyword evidence="6" id="KW-0858">Xylan degradation</keyword>
<reference evidence="14" key="1">
    <citation type="submission" date="2022-11" db="EMBL/GenBank/DDBJ databases">
        <authorList>
            <person name="Petersen C."/>
        </authorList>
    </citation>
    <scope>NUCLEOTIDE SEQUENCE</scope>
    <source>
        <strain evidence="14">IBT 30761</strain>
    </source>
</reference>
<dbReference type="PANTHER" id="PTHR31490:SF35">
    <property type="entry name" value="ENDO-1,4-BETA-XYLANASE"/>
    <property type="match status" value="1"/>
</dbReference>
<dbReference type="InterPro" id="IPR031158">
    <property type="entry name" value="GH10_AS"/>
</dbReference>
<name>A0A9W9G571_9EURO</name>
<comment type="similarity">
    <text evidence="4 12">Belongs to the glycosyl hydrolase 10 (cellulase F) family.</text>
</comment>
<evidence type="ECO:0000256" key="10">
    <source>
        <dbReference type="ARBA" id="ARBA00023326"/>
    </source>
</evidence>
<dbReference type="GO" id="GO:0045493">
    <property type="term" value="P:xylan catabolic process"/>
    <property type="evidence" value="ECO:0007669"/>
    <property type="project" value="UniProtKB-KW"/>
</dbReference>
<evidence type="ECO:0000256" key="12">
    <source>
        <dbReference type="RuleBase" id="RU361174"/>
    </source>
</evidence>
<evidence type="ECO:0000256" key="5">
    <source>
        <dbReference type="ARBA" id="ARBA00022525"/>
    </source>
</evidence>
<evidence type="ECO:0000256" key="6">
    <source>
        <dbReference type="ARBA" id="ARBA00022651"/>
    </source>
</evidence>
<evidence type="ECO:0000259" key="13">
    <source>
        <dbReference type="PROSITE" id="PS51760"/>
    </source>
</evidence>
<dbReference type="EC" id="3.2.1.8" evidence="12"/>
<keyword evidence="8 12" id="KW-0119">Carbohydrate metabolism</keyword>
<dbReference type="SMART" id="SM00633">
    <property type="entry name" value="Glyco_10"/>
    <property type="match status" value="1"/>
</dbReference>
<dbReference type="Proteomes" id="UP001149074">
    <property type="component" value="Unassembled WGS sequence"/>
</dbReference>
<evidence type="ECO:0000256" key="8">
    <source>
        <dbReference type="ARBA" id="ARBA00023277"/>
    </source>
</evidence>
<dbReference type="InterPro" id="IPR044846">
    <property type="entry name" value="GH10"/>
</dbReference>
<evidence type="ECO:0000256" key="4">
    <source>
        <dbReference type="ARBA" id="ARBA00007495"/>
    </source>
</evidence>
<dbReference type="PANTHER" id="PTHR31490">
    <property type="entry name" value="GLYCOSYL HYDROLASE"/>
    <property type="match status" value="1"/>
</dbReference>
<reference evidence="14" key="2">
    <citation type="journal article" date="2023" name="IMA Fungus">
        <title>Comparative genomic study of the Penicillium genus elucidates a diverse pangenome and 15 lateral gene transfer events.</title>
        <authorList>
            <person name="Petersen C."/>
            <person name="Sorensen T."/>
            <person name="Nielsen M.R."/>
            <person name="Sondergaard T.E."/>
            <person name="Sorensen J.L."/>
            <person name="Fitzpatrick D.A."/>
            <person name="Frisvad J.C."/>
            <person name="Nielsen K.L."/>
        </authorList>
    </citation>
    <scope>NUCLEOTIDE SEQUENCE</scope>
    <source>
        <strain evidence="14">IBT 30761</strain>
    </source>
</reference>
<dbReference type="InterPro" id="IPR001000">
    <property type="entry name" value="GH10_dom"/>
</dbReference>
<evidence type="ECO:0000256" key="11">
    <source>
        <dbReference type="PROSITE-ProRule" id="PRU10061"/>
    </source>
</evidence>
<evidence type="ECO:0000313" key="15">
    <source>
        <dbReference type="Proteomes" id="UP001149074"/>
    </source>
</evidence>
<evidence type="ECO:0000256" key="3">
    <source>
        <dbReference type="ARBA" id="ARBA00004851"/>
    </source>
</evidence>
<keyword evidence="5" id="KW-0964">Secreted</keyword>
<feature type="domain" description="GH10" evidence="13">
    <location>
        <begin position="1"/>
        <end position="266"/>
    </location>
</feature>
<dbReference type="AlphaFoldDB" id="A0A9W9G571"/>
<dbReference type="EMBL" id="JAPQKI010000001">
    <property type="protein sequence ID" value="KAJ5112346.1"/>
    <property type="molecule type" value="Genomic_DNA"/>
</dbReference>
<evidence type="ECO:0000256" key="1">
    <source>
        <dbReference type="ARBA" id="ARBA00000681"/>
    </source>
</evidence>
<dbReference type="GeneID" id="81351874"/>
<dbReference type="OrthoDB" id="3055998at2759"/>